<evidence type="ECO:0000313" key="6">
    <source>
        <dbReference type="EMBL" id="NBR93893.1"/>
    </source>
</evidence>
<keyword evidence="2 4" id="KW-0479">Metal-binding</keyword>
<accession>A0A965LKQ5</accession>
<feature type="compositionally biased region" description="Basic and acidic residues" evidence="5">
    <location>
        <begin position="1"/>
        <end position="11"/>
    </location>
</feature>
<dbReference type="InterPro" id="IPR001130">
    <property type="entry name" value="TatD-like"/>
</dbReference>
<keyword evidence="3" id="KW-0378">Hydrolase</keyword>
<dbReference type="InterPro" id="IPR018228">
    <property type="entry name" value="DNase_TatD-rel_CS"/>
</dbReference>
<feature type="binding site" evidence="4">
    <location>
        <position position="121"/>
    </location>
    <ligand>
        <name>a divalent metal cation</name>
        <dbReference type="ChEBI" id="CHEBI:60240"/>
        <label>1</label>
    </ligand>
</feature>
<dbReference type="PANTHER" id="PTHR46124:SF2">
    <property type="entry name" value="D-AMINOACYL-TRNA DEACYLASE"/>
    <property type="match status" value="1"/>
</dbReference>
<name>A0A965LKQ5_9PROT</name>
<feature type="binding site" evidence="4">
    <location>
        <position position="28"/>
    </location>
    <ligand>
        <name>a divalent metal cation</name>
        <dbReference type="ChEBI" id="CHEBI:60240"/>
        <label>1</label>
    </ligand>
</feature>
<dbReference type="GO" id="GO:0004536">
    <property type="term" value="F:DNA nuclease activity"/>
    <property type="evidence" value="ECO:0007669"/>
    <property type="project" value="InterPro"/>
</dbReference>
<feature type="binding site" evidence="4">
    <location>
        <position position="30"/>
    </location>
    <ligand>
        <name>a divalent metal cation</name>
        <dbReference type="ChEBI" id="CHEBI:60240"/>
        <label>1</label>
    </ligand>
</feature>
<dbReference type="Pfam" id="PF01026">
    <property type="entry name" value="TatD_DNase"/>
    <property type="match status" value="1"/>
</dbReference>
<dbReference type="FunFam" id="3.20.20.140:FF:000005">
    <property type="entry name" value="TatD family hydrolase"/>
    <property type="match status" value="1"/>
</dbReference>
<dbReference type="GO" id="GO:0046872">
    <property type="term" value="F:metal ion binding"/>
    <property type="evidence" value="ECO:0007669"/>
    <property type="project" value="UniProtKB-KW"/>
</dbReference>
<feature type="binding site" evidence="4">
    <location>
        <position position="158"/>
    </location>
    <ligand>
        <name>a divalent metal cation</name>
        <dbReference type="ChEBI" id="CHEBI:60240"/>
        <label>2</label>
    </ligand>
</feature>
<organism evidence="6 7">
    <name type="scientific">Candidatus Fonsibacter lacus</name>
    <dbReference type="NCBI Taxonomy" id="2576439"/>
    <lineage>
        <taxon>Bacteria</taxon>
        <taxon>Pseudomonadati</taxon>
        <taxon>Pseudomonadota</taxon>
        <taxon>Alphaproteobacteria</taxon>
        <taxon>Candidatus Pelagibacterales</taxon>
        <taxon>Candidatus Pelagibacterales incertae sedis</taxon>
        <taxon>Candidatus Fonsibacter</taxon>
    </lineage>
</organism>
<evidence type="ECO:0000256" key="5">
    <source>
        <dbReference type="SAM" id="MobiDB-lite"/>
    </source>
</evidence>
<reference evidence="6" key="1">
    <citation type="submission" date="2018-10" db="EMBL/GenBank/DDBJ databases">
        <title>Iterative Subtractive Binning of Freshwater Chronoseries Metagenomes Recovers Nearly Complete Genomes from over Four Hundred Novel Species.</title>
        <authorList>
            <person name="Rodriguez-R L.M."/>
            <person name="Tsementzi D."/>
            <person name="Luo C."/>
            <person name="Konstantinidis K.T."/>
        </authorList>
    </citation>
    <scope>NUCLEOTIDE SEQUENCE</scope>
    <source>
        <strain evidence="6">WB5_2A_028</strain>
    </source>
</reference>
<evidence type="ECO:0000313" key="7">
    <source>
        <dbReference type="Proteomes" id="UP000740727"/>
    </source>
</evidence>
<feature type="region of interest" description="Disordered" evidence="5">
    <location>
        <begin position="1"/>
        <end position="22"/>
    </location>
</feature>
<evidence type="ECO:0000256" key="3">
    <source>
        <dbReference type="ARBA" id="ARBA00022801"/>
    </source>
</evidence>
<evidence type="ECO:0000256" key="4">
    <source>
        <dbReference type="PIRSR" id="PIRSR005902-1"/>
    </source>
</evidence>
<comment type="caution">
    <text evidence="6">The sequence shown here is derived from an EMBL/GenBank/DDBJ whole genome shotgun (WGS) entry which is preliminary data.</text>
</comment>
<dbReference type="CDD" id="cd01310">
    <property type="entry name" value="TatD_DNAse"/>
    <property type="match status" value="1"/>
</dbReference>
<sequence length="285" mass="31673">MSDRHNRDIDRLPAPLPEPLPSPTIDSHCHIELIAKSAPDSEEVKAVLDEAAAVGIEQVVQIGYDLEQSRWSVGVAEAWIGRALAAVALHPNEAPVVENLDEQLREIEKLAERSRVRGIGETGLDYFRTPEELRERQEFSFRAHIAIAKKTNKALIIHDRDAHEDILRVLHEEGAPEKVVFHCYSGDAQMAEICIRAGYFLSFSGTVTFKNAPQLREALALTPLSHLLVETDAPFLAPVPYRGLLSSPAQVARTIRFMAEVMERPVEELCQATRANALAIFGNFS</sequence>
<feature type="binding site" evidence="4">
    <location>
        <position position="182"/>
    </location>
    <ligand>
        <name>a divalent metal cation</name>
        <dbReference type="ChEBI" id="CHEBI:60240"/>
        <label>2</label>
    </ligand>
</feature>
<dbReference type="Proteomes" id="UP000740727">
    <property type="component" value="Unassembled WGS sequence"/>
</dbReference>
<dbReference type="NCBIfam" id="TIGR00010">
    <property type="entry name" value="YchF/TatD family DNA exonuclease"/>
    <property type="match status" value="1"/>
</dbReference>
<evidence type="ECO:0000256" key="1">
    <source>
        <dbReference type="ARBA" id="ARBA00009275"/>
    </source>
</evidence>
<dbReference type="InterPro" id="IPR032466">
    <property type="entry name" value="Metal_Hydrolase"/>
</dbReference>
<comment type="similarity">
    <text evidence="1">Belongs to the metallo-dependent hydrolases superfamily. TatD-type hydrolase family.</text>
</comment>
<proteinExistence type="inferred from homology"/>
<dbReference type="AlphaFoldDB" id="A0A965LKQ5"/>
<evidence type="ECO:0000256" key="2">
    <source>
        <dbReference type="ARBA" id="ARBA00022723"/>
    </source>
</evidence>
<dbReference type="PROSITE" id="PS01091">
    <property type="entry name" value="TATD_3"/>
    <property type="match status" value="1"/>
</dbReference>
<dbReference type="SUPFAM" id="SSF51556">
    <property type="entry name" value="Metallo-dependent hydrolases"/>
    <property type="match status" value="1"/>
</dbReference>
<dbReference type="PIRSF" id="PIRSF005902">
    <property type="entry name" value="DNase_TatD"/>
    <property type="match status" value="1"/>
</dbReference>
<protein>
    <submittedName>
        <fullName evidence="6">TatD family deoxyribonuclease</fullName>
    </submittedName>
</protein>
<dbReference type="EMBL" id="RFXN01000033">
    <property type="protein sequence ID" value="NBR93893.1"/>
    <property type="molecule type" value="Genomic_DNA"/>
</dbReference>
<feature type="binding site" evidence="4">
    <location>
        <position position="232"/>
    </location>
    <ligand>
        <name>a divalent metal cation</name>
        <dbReference type="ChEBI" id="CHEBI:60240"/>
        <label>1</label>
    </ligand>
</feature>
<dbReference type="InterPro" id="IPR015991">
    <property type="entry name" value="TatD/YcfH-like"/>
</dbReference>
<dbReference type="PANTHER" id="PTHR46124">
    <property type="entry name" value="D-AMINOACYL-TRNA DEACYLASE"/>
    <property type="match status" value="1"/>
</dbReference>
<dbReference type="Gene3D" id="3.20.20.140">
    <property type="entry name" value="Metal-dependent hydrolases"/>
    <property type="match status" value="1"/>
</dbReference>
<dbReference type="GO" id="GO:0016788">
    <property type="term" value="F:hydrolase activity, acting on ester bonds"/>
    <property type="evidence" value="ECO:0007669"/>
    <property type="project" value="InterPro"/>
</dbReference>
<gene>
    <name evidence="6" type="ORF">EBT44_03515</name>
</gene>
<dbReference type="GO" id="GO:0005829">
    <property type="term" value="C:cytosol"/>
    <property type="evidence" value="ECO:0007669"/>
    <property type="project" value="TreeGrafter"/>
</dbReference>